<name>A0ABP8PHT9_9ACTN</name>
<reference evidence="2" key="1">
    <citation type="journal article" date="2019" name="Int. J. Syst. Evol. Microbiol.">
        <title>The Global Catalogue of Microorganisms (GCM) 10K type strain sequencing project: providing services to taxonomists for standard genome sequencing and annotation.</title>
        <authorList>
            <consortium name="The Broad Institute Genomics Platform"/>
            <consortium name="The Broad Institute Genome Sequencing Center for Infectious Disease"/>
            <person name="Wu L."/>
            <person name="Ma J."/>
        </authorList>
    </citation>
    <scope>NUCLEOTIDE SEQUENCE [LARGE SCALE GENOMIC DNA]</scope>
    <source>
        <strain evidence="2">JCM 17933</strain>
    </source>
</reference>
<keyword evidence="2" id="KW-1185">Reference proteome</keyword>
<proteinExistence type="predicted"/>
<protein>
    <submittedName>
        <fullName evidence="1">Uncharacterized protein</fullName>
    </submittedName>
</protein>
<organism evidence="1 2">
    <name type="scientific">Actinoallomurus oryzae</name>
    <dbReference type="NCBI Taxonomy" id="502180"/>
    <lineage>
        <taxon>Bacteria</taxon>
        <taxon>Bacillati</taxon>
        <taxon>Actinomycetota</taxon>
        <taxon>Actinomycetes</taxon>
        <taxon>Streptosporangiales</taxon>
        <taxon>Thermomonosporaceae</taxon>
        <taxon>Actinoallomurus</taxon>
    </lineage>
</organism>
<sequence>MSASTSEENTATINIVARAPSERLSVGDLISETRREIAFFGISAKRTVTEDIFRRALEKRHDRPIIIKFLLLDPSCKAFDERAKEEGEPSDAWRTDLETTVSRLRAFAKLMGVSIEMRLATGYPVWRAIIVDDEQVFVSTFLPGRRGTEAIQYCMSRSDVELTHGIIKSYQLAWKQARKVAL</sequence>
<dbReference type="Proteomes" id="UP001500503">
    <property type="component" value="Unassembled WGS sequence"/>
</dbReference>
<evidence type="ECO:0000313" key="1">
    <source>
        <dbReference type="EMBL" id="GAA4486459.1"/>
    </source>
</evidence>
<evidence type="ECO:0000313" key="2">
    <source>
        <dbReference type="Proteomes" id="UP001500503"/>
    </source>
</evidence>
<comment type="caution">
    <text evidence="1">The sequence shown here is derived from an EMBL/GenBank/DDBJ whole genome shotgun (WGS) entry which is preliminary data.</text>
</comment>
<gene>
    <name evidence="1" type="ORF">GCM10023191_012670</name>
</gene>
<dbReference type="EMBL" id="BAABHF010000010">
    <property type="protein sequence ID" value="GAA4486459.1"/>
    <property type="molecule type" value="Genomic_DNA"/>
</dbReference>
<accession>A0ABP8PHT9</accession>